<evidence type="ECO:0000313" key="1">
    <source>
        <dbReference type="EMBL" id="GAI50720.1"/>
    </source>
</evidence>
<organism evidence="1">
    <name type="scientific">marine sediment metagenome</name>
    <dbReference type="NCBI Taxonomy" id="412755"/>
    <lineage>
        <taxon>unclassified sequences</taxon>
        <taxon>metagenomes</taxon>
        <taxon>ecological metagenomes</taxon>
    </lineage>
</organism>
<sequence length="41" mass="4636">IEGFKAEDELIIVSKMEGNHSRLSDFPFLCGFHVNSRNKVA</sequence>
<reference evidence="1" key="1">
    <citation type="journal article" date="2014" name="Front. Microbiol.">
        <title>High frequency of phylogenetically diverse reductive dehalogenase-homologous genes in deep subseafloor sedimentary metagenomes.</title>
        <authorList>
            <person name="Kawai M."/>
            <person name="Futagami T."/>
            <person name="Toyoda A."/>
            <person name="Takaki Y."/>
            <person name="Nishi S."/>
            <person name="Hori S."/>
            <person name="Arai W."/>
            <person name="Tsubouchi T."/>
            <person name="Morono Y."/>
            <person name="Uchiyama I."/>
            <person name="Ito T."/>
            <person name="Fujiyama A."/>
            <person name="Inagaki F."/>
            <person name="Takami H."/>
        </authorList>
    </citation>
    <scope>NUCLEOTIDE SEQUENCE</scope>
    <source>
        <strain evidence="1">Expedition CK06-06</strain>
    </source>
</reference>
<dbReference type="AlphaFoldDB" id="X1QI66"/>
<proteinExistence type="predicted"/>
<gene>
    <name evidence="1" type="ORF">S06H3_61215</name>
</gene>
<name>X1QI66_9ZZZZ</name>
<protein>
    <submittedName>
        <fullName evidence="1">Uncharacterized protein</fullName>
    </submittedName>
</protein>
<comment type="caution">
    <text evidence="1">The sequence shown here is derived from an EMBL/GenBank/DDBJ whole genome shotgun (WGS) entry which is preliminary data.</text>
</comment>
<accession>X1QI66</accession>
<feature type="non-terminal residue" evidence="1">
    <location>
        <position position="1"/>
    </location>
</feature>
<dbReference type="EMBL" id="BARV01040092">
    <property type="protein sequence ID" value="GAI50720.1"/>
    <property type="molecule type" value="Genomic_DNA"/>
</dbReference>